<evidence type="ECO:0000256" key="3">
    <source>
        <dbReference type="ARBA" id="ARBA00022475"/>
    </source>
</evidence>
<feature type="binding site" evidence="17">
    <location>
        <begin position="97"/>
        <end position="98"/>
    </location>
    <ligand>
        <name>ATP</name>
        <dbReference type="ChEBI" id="CHEBI:30616"/>
    </ligand>
</feature>
<evidence type="ECO:0000256" key="14">
    <source>
        <dbReference type="ARBA" id="ARBA00023264"/>
    </source>
</evidence>
<evidence type="ECO:0000256" key="13">
    <source>
        <dbReference type="ARBA" id="ARBA00023209"/>
    </source>
</evidence>
<dbReference type="Proteomes" id="UP000233440">
    <property type="component" value="Unassembled WGS sequence"/>
</dbReference>
<keyword evidence="9 17" id="KW-0067">ATP-binding</keyword>
<evidence type="ECO:0000256" key="9">
    <source>
        <dbReference type="ARBA" id="ARBA00022840"/>
    </source>
</evidence>
<dbReference type="OrthoDB" id="9789934at2"/>
<dbReference type="CDD" id="cd14265">
    <property type="entry name" value="UDPK_IM_like"/>
    <property type="match status" value="1"/>
</dbReference>
<accession>A0A2N3LKH2</accession>
<evidence type="ECO:0000256" key="6">
    <source>
        <dbReference type="ARBA" id="ARBA00022692"/>
    </source>
</evidence>
<organism evidence="20 21">
    <name type="scientific">Heyndrickxia camelliae</name>
    <dbReference type="NCBI Taxonomy" id="1707093"/>
    <lineage>
        <taxon>Bacteria</taxon>
        <taxon>Bacillati</taxon>
        <taxon>Bacillota</taxon>
        <taxon>Bacilli</taxon>
        <taxon>Bacillales</taxon>
        <taxon>Bacillaceae</taxon>
        <taxon>Heyndrickxia</taxon>
    </lineage>
</organism>
<sequence length="131" mass="14427">MNMDLKDKQKTPLHKTFSFAICGIIHGFKAEKNFKIHAAAAIMAISISFLLRISLMEWLFVILSIFGVVSLELVNSAIERVVDLAAPGYHPLAKQAKDLAAGAVLVYSIMSVIIACVIFIPKFAHLIINFI</sequence>
<evidence type="ECO:0000256" key="10">
    <source>
        <dbReference type="ARBA" id="ARBA00022989"/>
    </source>
</evidence>
<feature type="binding site" evidence="17">
    <location>
        <position position="79"/>
    </location>
    <ligand>
        <name>ATP</name>
        <dbReference type="ChEBI" id="CHEBI:30616"/>
    </ligand>
</feature>
<dbReference type="GO" id="GO:0016301">
    <property type="term" value="F:kinase activity"/>
    <property type="evidence" value="ECO:0007669"/>
    <property type="project" value="UniProtKB-KW"/>
</dbReference>
<evidence type="ECO:0000256" key="17">
    <source>
        <dbReference type="PIRSR" id="PIRSR600829-3"/>
    </source>
</evidence>
<proteinExistence type="inferred from homology"/>
<dbReference type="InterPro" id="IPR033717">
    <property type="entry name" value="UDPK"/>
</dbReference>
<dbReference type="GO" id="GO:0046872">
    <property type="term" value="F:metal ion binding"/>
    <property type="evidence" value="ECO:0007669"/>
    <property type="project" value="UniProtKB-KW"/>
</dbReference>
<comment type="cofactor">
    <cofactor evidence="18">
        <name>Mg(2+)</name>
        <dbReference type="ChEBI" id="CHEBI:18420"/>
    </cofactor>
    <text evidence="18">Mn(2+), Zn(2+), Cd(2+) and Co(2+) support activity to lesser extents.</text>
</comment>
<dbReference type="Gene3D" id="1.10.287.3610">
    <property type="match status" value="1"/>
</dbReference>
<dbReference type="InterPro" id="IPR036945">
    <property type="entry name" value="DAGK_sf"/>
</dbReference>
<comment type="caution">
    <text evidence="20">The sequence shown here is derived from an EMBL/GenBank/DDBJ whole genome shotgun (WGS) entry which is preliminary data.</text>
</comment>
<dbReference type="GO" id="GO:0005886">
    <property type="term" value="C:plasma membrane"/>
    <property type="evidence" value="ECO:0007669"/>
    <property type="project" value="UniProtKB-SubCell"/>
</dbReference>
<feature type="transmembrane region" description="Helical" evidence="19">
    <location>
        <begin position="98"/>
        <end position="120"/>
    </location>
</feature>
<dbReference type="Pfam" id="PF01219">
    <property type="entry name" value="DAGK_prokar"/>
    <property type="match status" value="1"/>
</dbReference>
<keyword evidence="21" id="KW-1185">Reference proteome</keyword>
<comment type="similarity">
    <text evidence="2">Belongs to the bacterial diacylglycerol kinase family.</text>
</comment>
<evidence type="ECO:0000256" key="16">
    <source>
        <dbReference type="PIRSR" id="PIRSR600829-2"/>
    </source>
</evidence>
<keyword evidence="13" id="KW-0594">Phospholipid biosynthesis</keyword>
<dbReference type="RefSeq" id="WP_101354086.1">
    <property type="nucleotide sequence ID" value="NZ_PIQO01000006.1"/>
</dbReference>
<evidence type="ECO:0000256" key="7">
    <source>
        <dbReference type="ARBA" id="ARBA00022741"/>
    </source>
</evidence>
<dbReference type="PANTHER" id="PTHR34299:SF1">
    <property type="entry name" value="DIACYLGLYCEROL KINASE"/>
    <property type="match status" value="1"/>
</dbReference>
<evidence type="ECO:0000256" key="19">
    <source>
        <dbReference type="SAM" id="Phobius"/>
    </source>
</evidence>
<protein>
    <submittedName>
        <fullName evidence="20">Diacylglycerol kinase</fullName>
    </submittedName>
</protein>
<keyword evidence="6 19" id="KW-0812">Transmembrane</keyword>
<evidence type="ECO:0000256" key="2">
    <source>
        <dbReference type="ARBA" id="ARBA00005967"/>
    </source>
</evidence>
<gene>
    <name evidence="20" type="ORF">CWO92_10100</name>
</gene>
<evidence type="ECO:0000256" key="8">
    <source>
        <dbReference type="ARBA" id="ARBA00022777"/>
    </source>
</evidence>
<feature type="transmembrane region" description="Helical" evidence="19">
    <location>
        <begin position="58"/>
        <end position="78"/>
    </location>
</feature>
<keyword evidence="18" id="KW-0479">Metal-binding</keyword>
<name>A0A2N3LKH2_9BACI</name>
<dbReference type="GO" id="GO:0008654">
    <property type="term" value="P:phospholipid biosynthetic process"/>
    <property type="evidence" value="ECO:0007669"/>
    <property type="project" value="UniProtKB-KW"/>
</dbReference>
<evidence type="ECO:0000256" key="11">
    <source>
        <dbReference type="ARBA" id="ARBA00023098"/>
    </source>
</evidence>
<feature type="transmembrane region" description="Helical" evidence="19">
    <location>
        <begin position="34"/>
        <end position="51"/>
    </location>
</feature>
<dbReference type="AlphaFoldDB" id="A0A2N3LKH2"/>
<dbReference type="PROSITE" id="PS01069">
    <property type="entry name" value="DAGK_PROKAR"/>
    <property type="match status" value="1"/>
</dbReference>
<keyword evidence="5" id="KW-0808">Transferase</keyword>
<keyword evidence="4" id="KW-0444">Lipid biosynthesis</keyword>
<evidence type="ECO:0000256" key="5">
    <source>
        <dbReference type="ARBA" id="ARBA00022679"/>
    </source>
</evidence>
<evidence type="ECO:0000313" key="21">
    <source>
        <dbReference type="Proteomes" id="UP000233440"/>
    </source>
</evidence>
<feature type="binding site" evidence="16">
    <location>
        <position position="72"/>
    </location>
    <ligand>
        <name>substrate</name>
    </ligand>
</feature>
<evidence type="ECO:0000256" key="18">
    <source>
        <dbReference type="PIRSR" id="PIRSR600829-4"/>
    </source>
</evidence>
<evidence type="ECO:0000313" key="20">
    <source>
        <dbReference type="EMBL" id="PKR85106.1"/>
    </source>
</evidence>
<feature type="binding site" evidence="18">
    <location>
        <position position="31"/>
    </location>
    <ligand>
        <name>a divalent metal cation</name>
        <dbReference type="ChEBI" id="CHEBI:60240"/>
    </ligand>
</feature>
<reference evidence="20 21" key="1">
    <citation type="submission" date="2017-11" db="EMBL/GenBank/DDBJ databases">
        <title>Bacillus camelliae sp. nov., isolated from pu'er tea.</title>
        <authorList>
            <person name="Niu L."/>
        </authorList>
    </citation>
    <scope>NUCLEOTIDE SEQUENCE [LARGE SCALE GENOMIC DNA]</scope>
    <source>
        <strain evidence="20 21">7578-1</strain>
    </source>
</reference>
<evidence type="ECO:0000256" key="12">
    <source>
        <dbReference type="ARBA" id="ARBA00023136"/>
    </source>
</evidence>
<evidence type="ECO:0000256" key="4">
    <source>
        <dbReference type="ARBA" id="ARBA00022516"/>
    </source>
</evidence>
<dbReference type="GO" id="GO:0005524">
    <property type="term" value="F:ATP binding"/>
    <property type="evidence" value="ECO:0007669"/>
    <property type="project" value="UniProtKB-KW"/>
</dbReference>
<keyword evidence="14" id="KW-1208">Phospholipid metabolism</keyword>
<keyword evidence="8 20" id="KW-0418">Kinase</keyword>
<feature type="active site" description="Proton acceptor" evidence="15">
    <location>
        <position position="72"/>
    </location>
</feature>
<keyword evidence="11" id="KW-0443">Lipid metabolism</keyword>
<evidence type="ECO:0000256" key="1">
    <source>
        <dbReference type="ARBA" id="ARBA00004651"/>
    </source>
</evidence>
<dbReference type="PANTHER" id="PTHR34299">
    <property type="entry name" value="DIACYLGLYCEROL KINASE"/>
    <property type="match status" value="1"/>
</dbReference>
<comment type="subcellular location">
    <subcellularLocation>
        <location evidence="1">Cell membrane</location>
        <topology evidence="1">Multi-pass membrane protein</topology>
    </subcellularLocation>
</comment>
<keyword evidence="18" id="KW-0460">Magnesium</keyword>
<dbReference type="InterPro" id="IPR000829">
    <property type="entry name" value="DAGK"/>
</dbReference>
<keyword evidence="12 19" id="KW-0472">Membrane</keyword>
<feature type="binding site" evidence="17">
    <location>
        <position position="31"/>
    </location>
    <ligand>
        <name>ATP</name>
        <dbReference type="ChEBI" id="CHEBI:30616"/>
    </ligand>
</feature>
<keyword evidence="3" id="KW-1003">Cell membrane</keyword>
<evidence type="ECO:0000256" key="15">
    <source>
        <dbReference type="PIRSR" id="PIRSR600829-1"/>
    </source>
</evidence>
<dbReference type="EMBL" id="PIQO01000006">
    <property type="protein sequence ID" value="PKR85106.1"/>
    <property type="molecule type" value="Genomic_DNA"/>
</dbReference>
<keyword evidence="10 19" id="KW-1133">Transmembrane helix</keyword>
<keyword evidence="7 17" id="KW-0547">Nucleotide-binding</keyword>
<feature type="binding site" evidence="18">
    <location>
        <position position="79"/>
    </location>
    <ligand>
        <name>a divalent metal cation</name>
        <dbReference type="ChEBI" id="CHEBI:60240"/>
    </ligand>
</feature>